<dbReference type="InterPro" id="IPR002933">
    <property type="entry name" value="Peptidase_M20"/>
</dbReference>
<dbReference type="NCBIfam" id="TIGR01879">
    <property type="entry name" value="hydantase"/>
    <property type="match status" value="1"/>
</dbReference>
<dbReference type="PANTHER" id="PTHR32494:SF5">
    <property type="entry name" value="ALLANTOATE AMIDOHYDROLASE"/>
    <property type="match status" value="1"/>
</dbReference>
<evidence type="ECO:0000256" key="2">
    <source>
        <dbReference type="ARBA" id="ARBA00022801"/>
    </source>
</evidence>
<evidence type="ECO:0000259" key="3">
    <source>
        <dbReference type="Pfam" id="PF07687"/>
    </source>
</evidence>
<evidence type="ECO:0000313" key="4">
    <source>
        <dbReference type="EMBL" id="KIW01127.1"/>
    </source>
</evidence>
<dbReference type="GeneID" id="27315386"/>
<keyword evidence="5" id="KW-1185">Reference proteome</keyword>
<dbReference type="GO" id="GO:0016813">
    <property type="term" value="F:hydrolase activity, acting on carbon-nitrogen (but not peptide) bonds, in linear amidines"/>
    <property type="evidence" value="ECO:0007669"/>
    <property type="project" value="InterPro"/>
</dbReference>
<dbReference type="OrthoDB" id="4676at2759"/>
<dbReference type="RefSeq" id="XP_016210995.1">
    <property type="nucleotide sequence ID" value="XM_016361175.1"/>
</dbReference>
<comment type="similarity">
    <text evidence="1">Belongs to the peptidase M20A family.</text>
</comment>
<dbReference type="SUPFAM" id="SSF55031">
    <property type="entry name" value="Bacterial exopeptidase dimerisation domain"/>
    <property type="match status" value="1"/>
</dbReference>
<dbReference type="InterPro" id="IPR011650">
    <property type="entry name" value="Peptidase_M20_dimer"/>
</dbReference>
<dbReference type="HOGENOM" id="CLU_024588_2_0_1"/>
<dbReference type="Gene3D" id="3.30.70.360">
    <property type="match status" value="1"/>
</dbReference>
<dbReference type="EMBL" id="KN847557">
    <property type="protein sequence ID" value="KIW01126.1"/>
    <property type="molecule type" value="Genomic_DNA"/>
</dbReference>
<dbReference type="InterPro" id="IPR010158">
    <property type="entry name" value="Amidase_Cbmase"/>
</dbReference>
<dbReference type="PANTHER" id="PTHR32494">
    <property type="entry name" value="ALLANTOATE DEIMINASE-RELATED"/>
    <property type="match status" value="1"/>
</dbReference>
<dbReference type="AlphaFoldDB" id="A0A0D1YJT8"/>
<evidence type="ECO:0000256" key="1">
    <source>
        <dbReference type="ARBA" id="ARBA00006247"/>
    </source>
</evidence>
<evidence type="ECO:0000313" key="5">
    <source>
        <dbReference type="Proteomes" id="UP000053259"/>
    </source>
</evidence>
<keyword evidence="2" id="KW-0378">Hydrolase</keyword>
<dbReference type="CDD" id="cd03884">
    <property type="entry name" value="M20_bAS"/>
    <property type="match status" value="1"/>
</dbReference>
<organism evidence="4 5">
    <name type="scientific">Verruconis gallopava</name>
    <dbReference type="NCBI Taxonomy" id="253628"/>
    <lineage>
        <taxon>Eukaryota</taxon>
        <taxon>Fungi</taxon>
        <taxon>Dikarya</taxon>
        <taxon>Ascomycota</taxon>
        <taxon>Pezizomycotina</taxon>
        <taxon>Dothideomycetes</taxon>
        <taxon>Pleosporomycetidae</taxon>
        <taxon>Venturiales</taxon>
        <taxon>Sympoventuriaceae</taxon>
        <taxon>Verruconis</taxon>
    </lineage>
</organism>
<dbReference type="Pfam" id="PF07687">
    <property type="entry name" value="M20_dimer"/>
    <property type="match status" value="1"/>
</dbReference>
<dbReference type="SUPFAM" id="SSF53187">
    <property type="entry name" value="Zn-dependent exopeptidases"/>
    <property type="match status" value="1"/>
</dbReference>
<dbReference type="VEuPathDB" id="FungiDB:PV09_07413"/>
<dbReference type="Pfam" id="PF01546">
    <property type="entry name" value="Peptidase_M20"/>
    <property type="match status" value="1"/>
</dbReference>
<dbReference type="Proteomes" id="UP000053259">
    <property type="component" value="Unassembled WGS sequence"/>
</dbReference>
<dbReference type="STRING" id="253628.A0A0D1YJT8"/>
<dbReference type="EMBL" id="KN847557">
    <property type="protein sequence ID" value="KIW01127.1"/>
    <property type="molecule type" value="Genomic_DNA"/>
</dbReference>
<accession>A0A0D1YJT8</accession>
<dbReference type="InterPro" id="IPR036264">
    <property type="entry name" value="Bact_exopeptidase_dim_dom"/>
</dbReference>
<feature type="domain" description="Peptidase M20 dimerisation" evidence="3">
    <location>
        <begin position="282"/>
        <end position="377"/>
    </location>
</feature>
<dbReference type="RefSeq" id="XP_016210996.1">
    <property type="nucleotide sequence ID" value="XM_016361176.1"/>
</dbReference>
<name>A0A0D1YJT8_9PEZI</name>
<reference evidence="4 5" key="1">
    <citation type="submission" date="2015-01" db="EMBL/GenBank/DDBJ databases">
        <title>The Genome Sequence of Ochroconis gallopava CBS43764.</title>
        <authorList>
            <consortium name="The Broad Institute Genomics Platform"/>
            <person name="Cuomo C."/>
            <person name="de Hoog S."/>
            <person name="Gorbushina A."/>
            <person name="Stielow B."/>
            <person name="Teixiera M."/>
            <person name="Abouelleil A."/>
            <person name="Chapman S.B."/>
            <person name="Priest M."/>
            <person name="Young S.K."/>
            <person name="Wortman J."/>
            <person name="Nusbaum C."/>
            <person name="Birren B."/>
        </authorList>
    </citation>
    <scope>NUCLEOTIDE SEQUENCE [LARGE SCALE GENOMIC DNA]</scope>
    <source>
        <strain evidence="4 5">CBS 43764</strain>
    </source>
</reference>
<dbReference type="Gene3D" id="3.40.630.10">
    <property type="entry name" value="Zn peptidases"/>
    <property type="match status" value="1"/>
</dbReference>
<protein>
    <recommendedName>
        <fullName evidence="3">Peptidase M20 dimerisation domain-containing protein</fullName>
    </recommendedName>
</protein>
<proteinExistence type="inferred from homology"/>
<sequence>MEIAIRAASRCSRQPFISRFLLGSSKRSDFCARDRSSLRRHFASTRLLQLKLADMAEQDLNALRVREDRLMGDIHYTCQWGTGQRWGDHPTETGMKRLALSDSDKQVRDWFASTAKQLGCTVTVDSMGNMFAVRPGKRDGPPTFAGSHLDTQPSGGRYDGILGVTAALEMLKTLKDSGIETEFPVGVVNWTNEEGARFPVSMISSGVWAEQIPLERAHNLKEVGGGTATMKSELERIGYMGSTPASYRSVPMAAHFELHIEQGPILEAEERKIGIVKGVQAYKWFTVEVRGRDTHTGTTPFERRADAMLAASKMILYSHRAATRAGARASTGILVLEPGSTNTVPGYVRFSLDVRALEDAKVDAVEEDCRRAFAAIAAGEDVDGLNKDGTPGLACSVDITVDSVSPAIKFHEDCISCVREASKGLFGDQFDNLTKEMISGAGHDSVYTSYVCPTSMIFIPCRDGVSHNPTEYSKPEDCALGAQVLLQSVLRYDKLRASRV</sequence>
<gene>
    <name evidence="4" type="ORF">PV09_07413</name>
</gene>